<evidence type="ECO:0000313" key="5">
    <source>
        <dbReference type="EMBL" id="KPM82479.1"/>
    </source>
</evidence>
<comment type="caution">
    <text evidence="5">The sequence shown here is derived from an EMBL/GenBank/DDBJ whole genome shotgun (WGS) entry which is preliminary data.</text>
</comment>
<dbReference type="InterPro" id="IPR009057">
    <property type="entry name" value="Homeodomain-like_sf"/>
</dbReference>
<dbReference type="STRING" id="570156.AOG27_15965"/>
<gene>
    <name evidence="5" type="ORF">AOG27_15965</name>
</gene>
<evidence type="ECO:0000313" key="6">
    <source>
        <dbReference type="Proteomes" id="UP000050378"/>
    </source>
</evidence>
<evidence type="ECO:0000256" key="1">
    <source>
        <dbReference type="ARBA" id="ARBA00023015"/>
    </source>
</evidence>
<dbReference type="EMBL" id="LJTC01000011">
    <property type="protein sequence ID" value="KPM82479.1"/>
    <property type="molecule type" value="Genomic_DNA"/>
</dbReference>
<dbReference type="GO" id="GO:0003700">
    <property type="term" value="F:DNA-binding transcription factor activity"/>
    <property type="evidence" value="ECO:0007669"/>
    <property type="project" value="InterPro"/>
</dbReference>
<name>A0A0P7DXX6_9GAMM</name>
<dbReference type="InterPro" id="IPR050204">
    <property type="entry name" value="AraC_XylS_family_regulators"/>
</dbReference>
<reference evidence="5 6" key="1">
    <citation type="submission" date="2015-09" db="EMBL/GenBank/DDBJ databases">
        <title>Draft Genome Sequence of Pseudoalteromonas lipolytica UCD-48B.</title>
        <authorList>
            <person name="Krusor M."/>
            <person name="Coil D.A."/>
            <person name="Lang J.M."/>
            <person name="Eisen J.A."/>
            <person name="Alexiev A."/>
        </authorList>
    </citation>
    <scope>NUCLEOTIDE SEQUENCE [LARGE SCALE GENOMIC DNA]</scope>
    <source>
        <strain evidence="5 6">UCD-48B</strain>
    </source>
</reference>
<dbReference type="Gene3D" id="1.10.10.60">
    <property type="entry name" value="Homeodomain-like"/>
    <property type="match status" value="1"/>
</dbReference>
<keyword evidence="1" id="KW-0805">Transcription regulation</keyword>
<sequence length="302" mass="34456">MNTSVSSRSLDKKRQRIDVLIENKVSFAGEHAELSIYDTYLDAQKVALHSTELLFCGMISGKKIMHVADSDYHEEFLPNQSFVLAPEQGVLIDFPNASLNQPTTCLAIEISTDKISQVVDALNFNQQITQDDFFQYQTKLVHAQHNPQTQQLLERMITLFSENEQHRDYLIDLSLNELITRLLQQQSRDLMIASCKQGKLATPLSHVISYIEQHLAENIDIDVLCKIACMSRSKFYQQFKLAFGVTPALWQQQLRLQKAYKLLEKGEAISQVCYQLGFNNPSHFSRVFKQAFGATPKSIANH</sequence>
<dbReference type="InterPro" id="IPR009594">
    <property type="entry name" value="Tscrpt_reg_HTH_AraC_N"/>
</dbReference>
<dbReference type="RefSeq" id="WP_054554004.1">
    <property type="nucleotide sequence ID" value="NZ_LJTC01000011.1"/>
</dbReference>
<dbReference type="SMART" id="SM00342">
    <property type="entry name" value="HTH_ARAC"/>
    <property type="match status" value="1"/>
</dbReference>
<keyword evidence="2" id="KW-0238">DNA-binding</keyword>
<dbReference type="Pfam" id="PF12833">
    <property type="entry name" value="HTH_18"/>
    <property type="match status" value="1"/>
</dbReference>
<accession>A0A0P7DXX6</accession>
<evidence type="ECO:0000259" key="4">
    <source>
        <dbReference type="PROSITE" id="PS01124"/>
    </source>
</evidence>
<dbReference type="AlphaFoldDB" id="A0A0P7DXX6"/>
<dbReference type="GO" id="GO:0043565">
    <property type="term" value="F:sequence-specific DNA binding"/>
    <property type="evidence" value="ECO:0007669"/>
    <property type="project" value="InterPro"/>
</dbReference>
<dbReference type="SUPFAM" id="SSF46689">
    <property type="entry name" value="Homeodomain-like"/>
    <property type="match status" value="2"/>
</dbReference>
<feature type="domain" description="HTH araC/xylS-type" evidence="4">
    <location>
        <begin position="205"/>
        <end position="302"/>
    </location>
</feature>
<organism evidence="5 6">
    <name type="scientific">Pseudoalteromonas lipolytica</name>
    <dbReference type="NCBI Taxonomy" id="570156"/>
    <lineage>
        <taxon>Bacteria</taxon>
        <taxon>Pseudomonadati</taxon>
        <taxon>Pseudomonadota</taxon>
        <taxon>Gammaproteobacteria</taxon>
        <taxon>Alteromonadales</taxon>
        <taxon>Pseudoalteromonadaceae</taxon>
        <taxon>Pseudoalteromonas</taxon>
    </lineage>
</organism>
<dbReference type="Pfam" id="PF06719">
    <property type="entry name" value="AraC_N"/>
    <property type="match status" value="1"/>
</dbReference>
<dbReference type="OrthoDB" id="9783876at2"/>
<dbReference type="PANTHER" id="PTHR46796">
    <property type="entry name" value="HTH-TYPE TRANSCRIPTIONAL ACTIVATOR RHAS-RELATED"/>
    <property type="match status" value="1"/>
</dbReference>
<dbReference type="InterPro" id="IPR020449">
    <property type="entry name" value="Tscrpt_reg_AraC-type_HTH"/>
</dbReference>
<keyword evidence="3" id="KW-0804">Transcription</keyword>
<dbReference type="PRINTS" id="PR00032">
    <property type="entry name" value="HTHARAC"/>
</dbReference>
<evidence type="ECO:0000256" key="2">
    <source>
        <dbReference type="ARBA" id="ARBA00023125"/>
    </source>
</evidence>
<evidence type="ECO:0000256" key="3">
    <source>
        <dbReference type="ARBA" id="ARBA00023163"/>
    </source>
</evidence>
<protein>
    <submittedName>
        <fullName evidence="5">AraC family transcriptional regulator</fullName>
    </submittedName>
</protein>
<dbReference type="Proteomes" id="UP000050378">
    <property type="component" value="Unassembled WGS sequence"/>
</dbReference>
<dbReference type="PATRIC" id="fig|570156.3.peg.1114"/>
<dbReference type="InterPro" id="IPR018060">
    <property type="entry name" value="HTH_AraC"/>
</dbReference>
<dbReference type="PROSITE" id="PS01124">
    <property type="entry name" value="HTH_ARAC_FAMILY_2"/>
    <property type="match status" value="1"/>
</dbReference>
<proteinExistence type="predicted"/>